<dbReference type="eggNOG" id="COG0526">
    <property type="taxonomic scope" value="Bacteria"/>
</dbReference>
<dbReference type="InterPro" id="IPR000866">
    <property type="entry name" value="AhpC/TSA"/>
</dbReference>
<dbReference type="InterPro" id="IPR050553">
    <property type="entry name" value="Thioredoxin_ResA/DsbE_sf"/>
</dbReference>
<dbReference type="InterPro" id="IPR013766">
    <property type="entry name" value="Thioredoxin_domain"/>
</dbReference>
<dbReference type="PANTHER" id="PTHR42852:SF13">
    <property type="entry name" value="PROTEIN DIPZ"/>
    <property type="match status" value="1"/>
</dbReference>
<evidence type="ECO:0000256" key="1">
    <source>
        <dbReference type="ARBA" id="ARBA00023157"/>
    </source>
</evidence>
<dbReference type="GeneID" id="92961177"/>
<reference evidence="3 6" key="1">
    <citation type="submission" date="2014-07" db="EMBL/GenBank/DDBJ databases">
        <authorList>
            <person name="Wibberg Daniel"/>
        </authorList>
    </citation>
    <scope>NUCLEOTIDE SEQUENCE [LARGE SCALE GENOMIC DNA]</scope>
</reference>
<dbReference type="GO" id="GO:0016491">
    <property type="term" value="F:oxidoreductase activity"/>
    <property type="evidence" value="ECO:0007669"/>
    <property type="project" value="InterPro"/>
</dbReference>
<dbReference type="OrthoDB" id="25753at2"/>
<dbReference type="PATRIC" id="fig|35841.6.peg.265"/>
<evidence type="ECO:0000313" key="3">
    <source>
        <dbReference type="EMBL" id="CEE01787.1"/>
    </source>
</evidence>
<reference evidence="4 5" key="2">
    <citation type="submission" date="2015-01" db="EMBL/GenBank/DDBJ databases">
        <title>Draft Genome Sequences of Four Bacillus thermoamylovorans Strains, Isolated From Food Products.</title>
        <authorList>
            <person name="Krawcyk A.O."/>
            <person name="Berendsen E.M."/>
            <person name="Eijlander R.T."/>
            <person name="de Jong A."/>
            <person name="Wells-Bennik M."/>
            <person name="Kuipers O.P."/>
        </authorList>
    </citation>
    <scope>NUCLEOTIDE SEQUENCE [LARGE SCALE GENOMIC DNA]</scope>
    <source>
        <strain evidence="4 5">B4167</strain>
    </source>
</reference>
<dbReference type="InterPro" id="IPR017937">
    <property type="entry name" value="Thioredoxin_CS"/>
</dbReference>
<evidence type="ECO:0000313" key="5">
    <source>
        <dbReference type="Proteomes" id="UP000032076"/>
    </source>
</evidence>
<keyword evidence="1" id="KW-1015">Disulfide bond</keyword>
<feature type="domain" description="Thioredoxin" evidence="2">
    <location>
        <begin position="55"/>
        <end position="195"/>
    </location>
</feature>
<dbReference type="STRING" id="35841.B4167_2615"/>
<dbReference type="PROSITE" id="PS51352">
    <property type="entry name" value="THIOREDOXIN_2"/>
    <property type="match status" value="1"/>
</dbReference>
<evidence type="ECO:0000313" key="6">
    <source>
        <dbReference type="Proteomes" id="UP000040576"/>
    </source>
</evidence>
<dbReference type="PROSITE" id="PS00194">
    <property type="entry name" value="THIOREDOXIN_1"/>
    <property type="match status" value="1"/>
</dbReference>
<dbReference type="InterPro" id="IPR036249">
    <property type="entry name" value="Thioredoxin-like_sf"/>
</dbReference>
<dbReference type="Gene3D" id="3.40.30.10">
    <property type="entry name" value="Glutaredoxin"/>
    <property type="match status" value="1"/>
</dbReference>
<dbReference type="SUPFAM" id="SSF52833">
    <property type="entry name" value="Thioredoxin-like"/>
    <property type="match status" value="1"/>
</dbReference>
<keyword evidence="6" id="KW-1185">Reference proteome</keyword>
<gene>
    <name evidence="4" type="ORF">B4167_2615</name>
    <name evidence="3" type="ORF">BT1A1_1965</name>
</gene>
<organism evidence="3 6">
    <name type="scientific">Caldibacillus thermoamylovorans</name>
    <dbReference type="NCBI Taxonomy" id="35841"/>
    <lineage>
        <taxon>Bacteria</taxon>
        <taxon>Bacillati</taxon>
        <taxon>Bacillota</taxon>
        <taxon>Bacilli</taxon>
        <taxon>Bacillales</taxon>
        <taxon>Bacillaceae</taxon>
        <taxon>Caldibacillus</taxon>
    </lineage>
</organism>
<dbReference type="EMBL" id="JXLU01000080">
    <property type="protein sequence ID" value="KIO72839.1"/>
    <property type="molecule type" value="Genomic_DNA"/>
</dbReference>
<protein>
    <recommendedName>
        <fullName evidence="2">Thioredoxin domain-containing protein</fullName>
    </recommendedName>
</protein>
<evidence type="ECO:0000259" key="2">
    <source>
        <dbReference type="PROSITE" id="PS51352"/>
    </source>
</evidence>
<accession>A0A090IVS5</accession>
<dbReference type="RefSeq" id="WP_034770513.1">
    <property type="nucleotide sequence ID" value="NZ_CCRF01000061.1"/>
</dbReference>
<evidence type="ECO:0000313" key="4">
    <source>
        <dbReference type="EMBL" id="KIO72839.1"/>
    </source>
</evidence>
<dbReference type="GO" id="GO:0016209">
    <property type="term" value="F:antioxidant activity"/>
    <property type="evidence" value="ECO:0007669"/>
    <property type="project" value="InterPro"/>
</dbReference>
<dbReference type="EMBL" id="CCRF01000061">
    <property type="protein sequence ID" value="CEE01787.1"/>
    <property type="molecule type" value="Genomic_DNA"/>
</dbReference>
<dbReference type="AlphaFoldDB" id="A0A090IVS5"/>
<dbReference type="Proteomes" id="UP000040576">
    <property type="component" value="Unassembled WGS sequence"/>
</dbReference>
<proteinExistence type="predicted"/>
<dbReference type="Pfam" id="PF00578">
    <property type="entry name" value="AhpC-TSA"/>
    <property type="match status" value="1"/>
</dbReference>
<dbReference type="CDD" id="cd02966">
    <property type="entry name" value="TlpA_like_family"/>
    <property type="match status" value="1"/>
</dbReference>
<sequence>MKKFFIGVLLVLVILAGIELFIHKDGKEHVVKKDEQLVNGQSQAQAVYGDAASGLKVGTKAPNFTLQTLSGETISLSELAGKKVILNFWATWCPPCREEMPAMERVYEQYSDSNVEIIAVNSTVGKETKEKAEEFVKELGLTFPIPLDTEGEVIKLYQIYGLPTSYFIDTNGIIHSIYFGPMDEAYMKEELTKMS</sequence>
<dbReference type="PANTHER" id="PTHR42852">
    <property type="entry name" value="THIOL:DISULFIDE INTERCHANGE PROTEIN DSBE"/>
    <property type="match status" value="1"/>
</dbReference>
<dbReference type="Proteomes" id="UP000032076">
    <property type="component" value="Unassembled WGS sequence"/>
</dbReference>
<name>A0A090IVS5_9BACI</name>
<dbReference type="KEGG" id="bthv:CQJ30_10545"/>